<organism evidence="3 4">
    <name type="scientific">Candidatus Colwellbacteria bacterium CG10_big_fil_rev_8_21_14_0_10_41_28</name>
    <dbReference type="NCBI Taxonomy" id="1974539"/>
    <lineage>
        <taxon>Bacteria</taxon>
        <taxon>Candidatus Colwelliibacteriota</taxon>
    </lineage>
</organism>
<accession>A0A2H0VJB4</accession>
<evidence type="ECO:0000259" key="2">
    <source>
        <dbReference type="Pfam" id="PF18915"/>
    </source>
</evidence>
<reference evidence="4" key="1">
    <citation type="submission" date="2017-09" db="EMBL/GenBank/DDBJ databases">
        <title>Depth-based differentiation of microbial function through sediment-hosted aquifers and enrichment of novel symbionts in the deep terrestrial subsurface.</title>
        <authorList>
            <person name="Probst A.J."/>
            <person name="Ladd B."/>
            <person name="Jarett J.K."/>
            <person name="Geller-Mcgrath D.E."/>
            <person name="Sieber C.M.K."/>
            <person name="Emerson J.B."/>
            <person name="Anantharaman K."/>
            <person name="Thomas B.C."/>
            <person name="Malmstrom R."/>
            <person name="Stieglmeier M."/>
            <person name="Klingl A."/>
            <person name="Woyke T."/>
            <person name="Ryan C.M."/>
            <person name="Banfield J.F."/>
        </authorList>
    </citation>
    <scope>NUCLEOTIDE SEQUENCE [LARGE SCALE GENOMIC DNA]</scope>
</reference>
<feature type="compositionally biased region" description="Acidic residues" evidence="1">
    <location>
        <begin position="198"/>
        <end position="207"/>
    </location>
</feature>
<dbReference type="Proteomes" id="UP000230776">
    <property type="component" value="Unassembled WGS sequence"/>
</dbReference>
<comment type="caution">
    <text evidence="3">The sequence shown here is derived from an EMBL/GenBank/DDBJ whole genome shotgun (WGS) entry which is preliminary data.</text>
</comment>
<protein>
    <recommendedName>
        <fullName evidence="2">DUF5667 domain-containing protein</fullName>
    </recommendedName>
</protein>
<feature type="compositionally biased region" description="Polar residues" evidence="1">
    <location>
        <begin position="209"/>
        <end position="218"/>
    </location>
</feature>
<proteinExistence type="predicted"/>
<dbReference type="InterPro" id="IPR043725">
    <property type="entry name" value="DUF5667"/>
</dbReference>
<feature type="region of interest" description="Disordered" evidence="1">
    <location>
        <begin position="185"/>
        <end position="222"/>
    </location>
</feature>
<sequence>MNKNINKYSTYILGAIFVLTLMVPTNTLAQSETANYEAAFLAQVVDAGVLPTSPTYFLKEWGRGLRLFFTFDKEKKLEYQLDIVDEKAAELNKIEESGGGESGVDKGLENYKKSVEKLNLDIQKYEPKEGSDNKIESLKQEFEGRLAVHQQLLQDLAAKYESALEEIDSLQGELSSVLEENQKLEAKLRSASDTDTREEPEDDDSDSDASPQKKTCSSGYYLETDDDGRQKCFPLGKDEPGISYFRGGEVSQNDYDYNNWVFEWSSKNTSYCTLYASKGGEGELPLNKHYASSGSTTVNFGGTRSTTVYLNCYNSAGESTQASVAVKIDDPAPTPKISYFKADPVKSGSETYTFSWNSSDTKSCEIEDITGNGSNYVFSQKGFGPSDSSTETLTGLTTARFRIRCYAFDGSYDQDELTINGPPKITFFFGGEVSQNDYDYYNWVFEWTSINTSYCTIYADKGSGDELPLNKHYASSGTVKADFTGTNHTTVHLNCFNSSGESTEALVSVDL</sequence>
<feature type="compositionally biased region" description="Basic and acidic residues" evidence="1">
    <location>
        <begin position="185"/>
        <end position="197"/>
    </location>
</feature>
<evidence type="ECO:0000256" key="1">
    <source>
        <dbReference type="SAM" id="MobiDB-lite"/>
    </source>
</evidence>
<feature type="domain" description="DUF5667" evidence="2">
    <location>
        <begin position="48"/>
        <end position="140"/>
    </location>
</feature>
<gene>
    <name evidence="3" type="ORF">COT88_01860</name>
</gene>
<dbReference type="EMBL" id="PFAG01000017">
    <property type="protein sequence ID" value="PIR98400.1"/>
    <property type="molecule type" value="Genomic_DNA"/>
</dbReference>
<dbReference type="AlphaFoldDB" id="A0A2H0VJB4"/>
<name>A0A2H0VJB4_9BACT</name>
<evidence type="ECO:0000313" key="4">
    <source>
        <dbReference type="Proteomes" id="UP000230776"/>
    </source>
</evidence>
<dbReference type="Pfam" id="PF18915">
    <property type="entry name" value="DUF5667"/>
    <property type="match status" value="1"/>
</dbReference>
<evidence type="ECO:0000313" key="3">
    <source>
        <dbReference type="EMBL" id="PIR98400.1"/>
    </source>
</evidence>